<dbReference type="EMBL" id="BRXS01000004">
    <property type="protein sequence ID" value="GLC26304.1"/>
    <property type="molecule type" value="Genomic_DNA"/>
</dbReference>
<reference evidence="1" key="1">
    <citation type="submission" date="2022-08" db="EMBL/GenBank/DDBJ databases">
        <title>Draft genome sequencing of Roseisolibacter agri AW1220.</title>
        <authorList>
            <person name="Tobiishi Y."/>
            <person name="Tonouchi A."/>
        </authorList>
    </citation>
    <scope>NUCLEOTIDE SEQUENCE</scope>
    <source>
        <strain evidence="1">AW1220</strain>
    </source>
</reference>
<dbReference type="AlphaFoldDB" id="A0AA37Q4R0"/>
<protein>
    <submittedName>
        <fullName evidence="1">Uncharacterized protein</fullName>
    </submittedName>
</protein>
<sequence length="75" mass="7620">MPGDARALLAALAQMGVACDVETEGGLAILVPRATAGFPGSDLRVELVRAARQAGFANVALELRGAEPTKALSES</sequence>
<evidence type="ECO:0000313" key="2">
    <source>
        <dbReference type="Proteomes" id="UP001161325"/>
    </source>
</evidence>
<dbReference type="RefSeq" id="WP_284350762.1">
    <property type="nucleotide sequence ID" value="NZ_BRXS01000004.1"/>
</dbReference>
<organism evidence="1 2">
    <name type="scientific">Roseisolibacter agri</name>
    <dbReference type="NCBI Taxonomy" id="2014610"/>
    <lineage>
        <taxon>Bacteria</taxon>
        <taxon>Pseudomonadati</taxon>
        <taxon>Gemmatimonadota</taxon>
        <taxon>Gemmatimonadia</taxon>
        <taxon>Gemmatimonadales</taxon>
        <taxon>Gemmatimonadaceae</taxon>
        <taxon>Roseisolibacter</taxon>
    </lineage>
</organism>
<accession>A0AA37Q4R0</accession>
<keyword evidence="2" id="KW-1185">Reference proteome</keyword>
<proteinExistence type="predicted"/>
<dbReference type="PROSITE" id="PS51257">
    <property type="entry name" value="PROKAR_LIPOPROTEIN"/>
    <property type="match status" value="1"/>
</dbReference>
<dbReference type="Proteomes" id="UP001161325">
    <property type="component" value="Unassembled WGS sequence"/>
</dbReference>
<evidence type="ECO:0000313" key="1">
    <source>
        <dbReference type="EMBL" id="GLC26304.1"/>
    </source>
</evidence>
<gene>
    <name evidence="1" type="ORF">rosag_28170</name>
</gene>
<name>A0AA37Q4R0_9BACT</name>
<comment type="caution">
    <text evidence="1">The sequence shown here is derived from an EMBL/GenBank/DDBJ whole genome shotgun (WGS) entry which is preliminary data.</text>
</comment>